<sequence length="282" mass="32144">MIDLGQGTDGNNFSSSRRVYQVSSKETRASKQYNFWGRKESRKWEDDADLPSSPIEFQTDEGDYSAYSPPLWTNKSNVNSNLLPHNHHYSSPPPTSRLQAIEDGKKELMEMVKGMPESSYELSLQDMVEDGIGMKEVKQDTKKKSERNSNKSSLKRHSRSQSMNDEVFLLKMFFPSCLSCKKKTTFENHSKVSRVPSFDGYEKPVDKERWTISCLLSRKNRSNSSGSGSSSSRSSSGSTCCNSSSRGRYNVIKFCQEYLNLLNQPKQKLQNKNLLNQPKQKL</sequence>
<evidence type="ECO:0000256" key="1">
    <source>
        <dbReference type="SAM" id="MobiDB-lite"/>
    </source>
</evidence>
<feature type="region of interest" description="Disordered" evidence="1">
    <location>
        <begin position="219"/>
        <end position="244"/>
    </location>
</feature>
<feature type="compositionally biased region" description="Polar residues" evidence="1">
    <location>
        <begin position="9"/>
        <end position="24"/>
    </location>
</feature>
<evidence type="ECO:0000313" key="2">
    <source>
        <dbReference type="EMBL" id="KZN08673.1"/>
    </source>
</evidence>
<dbReference type="Gramene" id="KZN08673">
    <property type="protein sequence ID" value="KZN08673"/>
    <property type="gene ID" value="DCAR_001203"/>
</dbReference>
<gene>
    <name evidence="2" type="ORF">DCAR_001203</name>
</gene>
<organism evidence="2">
    <name type="scientific">Daucus carota subsp. sativus</name>
    <name type="common">Carrot</name>
    <dbReference type="NCBI Taxonomy" id="79200"/>
    <lineage>
        <taxon>Eukaryota</taxon>
        <taxon>Viridiplantae</taxon>
        <taxon>Streptophyta</taxon>
        <taxon>Embryophyta</taxon>
        <taxon>Tracheophyta</taxon>
        <taxon>Spermatophyta</taxon>
        <taxon>Magnoliopsida</taxon>
        <taxon>eudicotyledons</taxon>
        <taxon>Gunneridae</taxon>
        <taxon>Pentapetalae</taxon>
        <taxon>asterids</taxon>
        <taxon>campanulids</taxon>
        <taxon>Apiales</taxon>
        <taxon>Apiaceae</taxon>
        <taxon>Apioideae</taxon>
        <taxon>Scandiceae</taxon>
        <taxon>Daucinae</taxon>
        <taxon>Daucus</taxon>
        <taxon>Daucus sect. Daucus</taxon>
    </lineage>
</organism>
<proteinExistence type="predicted"/>
<feature type="region of interest" description="Disordered" evidence="1">
    <location>
        <begin position="41"/>
        <end position="62"/>
    </location>
</feature>
<reference evidence="2" key="1">
    <citation type="journal article" date="2016" name="Nat. Genet.">
        <title>A high-quality carrot genome assembly provides new insights into carotenoid accumulation and asterid genome evolution.</title>
        <authorList>
            <person name="Iorizzo M."/>
            <person name="Ellison S."/>
            <person name="Senalik D."/>
            <person name="Zeng P."/>
            <person name="Satapoomin P."/>
            <person name="Huang J."/>
            <person name="Bowman M."/>
            <person name="Iovene M."/>
            <person name="Sanseverino W."/>
            <person name="Cavagnaro P."/>
            <person name="Yildiz M."/>
            <person name="Macko-Podgorni A."/>
            <person name="Moranska E."/>
            <person name="Grzebelus E."/>
            <person name="Grzebelus D."/>
            <person name="Ashrafi H."/>
            <person name="Zheng Z."/>
            <person name="Cheng S."/>
            <person name="Spooner D."/>
            <person name="Van Deynze A."/>
            <person name="Simon P."/>
        </authorList>
    </citation>
    <scope>NUCLEOTIDE SEQUENCE [LARGE SCALE GENOMIC DNA]</scope>
    <source>
        <tissue evidence="2">Leaf</tissue>
    </source>
</reference>
<feature type="region of interest" description="Disordered" evidence="1">
    <location>
        <begin position="1"/>
        <end position="27"/>
    </location>
</feature>
<dbReference type="OMA" id="MKSDKWV"/>
<dbReference type="PANTHER" id="PTHR34193:SF10">
    <property type="entry name" value="DUF1645 FAMILY PROTEIN"/>
    <property type="match status" value="1"/>
</dbReference>
<dbReference type="PANTHER" id="PTHR34193">
    <property type="entry name" value="OS11G0199801 PROTEIN"/>
    <property type="match status" value="1"/>
</dbReference>
<accession>A0A162B139</accession>
<protein>
    <submittedName>
        <fullName evidence="2">Uncharacterized protein</fullName>
    </submittedName>
</protein>
<dbReference type="AlphaFoldDB" id="A0A162B139"/>
<feature type="region of interest" description="Disordered" evidence="1">
    <location>
        <begin position="136"/>
        <end position="161"/>
    </location>
</feature>
<dbReference type="STRING" id="79200.A0A162B139"/>
<comment type="caution">
    <text evidence="2">The sequence shown here is derived from an EMBL/GenBank/DDBJ whole genome shotgun (WGS) entry which is preliminary data.</text>
</comment>
<dbReference type="EMBL" id="LNRQ01000001">
    <property type="protein sequence ID" value="KZN08673.1"/>
    <property type="molecule type" value="Genomic_DNA"/>
</dbReference>
<name>A0A162B139_DAUCS</name>
<feature type="compositionally biased region" description="Basic and acidic residues" evidence="1">
    <location>
        <begin position="136"/>
        <end position="149"/>
    </location>
</feature>